<dbReference type="OrthoDB" id="9127144at2"/>
<gene>
    <name evidence="1" type="ORF">SAMN05216225_104514</name>
</gene>
<evidence type="ECO:0000313" key="2">
    <source>
        <dbReference type="Proteomes" id="UP000183988"/>
    </source>
</evidence>
<proteinExistence type="predicted"/>
<keyword evidence="2" id="KW-1185">Reference proteome</keyword>
<keyword evidence="1" id="KW-0808">Transferase</keyword>
<protein>
    <submittedName>
        <fullName evidence="1">Diamine N-acetyltransferase</fullName>
    </submittedName>
</protein>
<accession>A0A1M5L8L2</accession>
<organism evidence="1 2">
    <name type="scientific">Ornithinibacillus halophilus</name>
    <dbReference type="NCBI Taxonomy" id="930117"/>
    <lineage>
        <taxon>Bacteria</taxon>
        <taxon>Bacillati</taxon>
        <taxon>Bacillota</taxon>
        <taxon>Bacilli</taxon>
        <taxon>Bacillales</taxon>
        <taxon>Bacillaceae</taxon>
        <taxon>Ornithinibacillus</taxon>
    </lineage>
</organism>
<reference evidence="1 2" key="1">
    <citation type="submission" date="2016-11" db="EMBL/GenBank/DDBJ databases">
        <authorList>
            <person name="Jaros S."/>
            <person name="Januszkiewicz K."/>
            <person name="Wedrychowicz H."/>
        </authorList>
    </citation>
    <scope>NUCLEOTIDE SEQUENCE [LARGE SCALE GENOMIC DNA]</scope>
    <source>
        <strain evidence="1 2">IBRC-M 10683</strain>
    </source>
</reference>
<dbReference type="Proteomes" id="UP000183988">
    <property type="component" value="Unassembled WGS sequence"/>
</dbReference>
<evidence type="ECO:0000313" key="1">
    <source>
        <dbReference type="EMBL" id="SHG61432.1"/>
    </source>
</evidence>
<dbReference type="RefSeq" id="WP_072891583.1">
    <property type="nucleotide sequence ID" value="NZ_FQVW01000045.1"/>
</dbReference>
<sequence>MHIEFKEVDKSNYEECVELEIHEEQKDFISPNWELLLEVKYEEGERYPSAIYKDSFGKD</sequence>
<dbReference type="GO" id="GO:0016740">
    <property type="term" value="F:transferase activity"/>
    <property type="evidence" value="ECO:0007669"/>
    <property type="project" value="UniProtKB-KW"/>
</dbReference>
<dbReference type="EMBL" id="FQVW01000045">
    <property type="protein sequence ID" value="SHG61432.1"/>
    <property type="molecule type" value="Genomic_DNA"/>
</dbReference>
<dbReference type="AlphaFoldDB" id="A0A1M5L8L2"/>
<name>A0A1M5L8L2_9BACI</name>
<dbReference type="STRING" id="930117.SAMN05216225_104514"/>